<reference evidence="3 4" key="1">
    <citation type="submission" date="2021-08" db="EMBL/GenBank/DDBJ databases">
        <title>Comparative Genomics Analysis of the Genus Qipengyuania Reveals Extensive Genetic Diversity and Metabolic Versatility, Including the Description of Fifteen Novel Species.</title>
        <authorList>
            <person name="Liu Y."/>
        </authorList>
    </citation>
    <scope>NUCLEOTIDE SEQUENCE [LARGE SCALE GENOMIC DNA]</scope>
    <source>
        <strain evidence="3 4">1NDH13</strain>
    </source>
</reference>
<keyword evidence="4" id="KW-1185">Reference proteome</keyword>
<evidence type="ECO:0000313" key="3">
    <source>
        <dbReference type="EMBL" id="QZD90351.1"/>
    </source>
</evidence>
<evidence type="ECO:0000256" key="1">
    <source>
        <dbReference type="SAM" id="SignalP"/>
    </source>
</evidence>
<evidence type="ECO:0000259" key="2">
    <source>
        <dbReference type="Pfam" id="PF09832"/>
    </source>
</evidence>
<dbReference type="RefSeq" id="WP_221425822.1">
    <property type="nucleotide sequence ID" value="NZ_CP081295.1"/>
</dbReference>
<feature type="signal peptide" evidence="1">
    <location>
        <begin position="1"/>
        <end position="20"/>
    </location>
</feature>
<organism evidence="3 4">
    <name type="scientific">Qipengyuania aurantiaca</name>
    <dbReference type="NCBI Taxonomy" id="2867233"/>
    <lineage>
        <taxon>Bacteria</taxon>
        <taxon>Pseudomonadati</taxon>
        <taxon>Pseudomonadota</taxon>
        <taxon>Alphaproteobacteria</taxon>
        <taxon>Sphingomonadales</taxon>
        <taxon>Erythrobacteraceae</taxon>
        <taxon>Qipengyuania</taxon>
    </lineage>
</organism>
<dbReference type="Proteomes" id="UP000824281">
    <property type="component" value="Chromosome"/>
</dbReference>
<keyword evidence="1" id="KW-0732">Signal</keyword>
<feature type="chain" id="PRO_5047035155" evidence="1">
    <location>
        <begin position="21"/>
        <end position="243"/>
    </location>
</feature>
<dbReference type="Pfam" id="PF09832">
    <property type="entry name" value="DUF2059"/>
    <property type="match status" value="1"/>
</dbReference>
<dbReference type="InterPro" id="IPR018637">
    <property type="entry name" value="DUF2059"/>
</dbReference>
<name>A0ABX8ZN19_9SPHN</name>
<sequence>MTRLISLLAPLAFATGLASAANAQEAEAVASASETSSYDALLDSMLDGLDREQLIDNQLRVAKSFWEADANVVAMEAQHPGLMDAMVRAMRPILIRVDAELQNEYRDDFVAAIAATVTAEEASTIAQFYSSDLGVKMLSGISATYDGKESIAKTLESGAPTNETFDRDTAVTTNHVVQTLSAEEQQELVAQFTSKPALQKLPAIQQAMRPIRIQMERAGMAPERQRVIQEAVRKAAMDHMANS</sequence>
<gene>
    <name evidence="3" type="ORF">K3148_02810</name>
</gene>
<proteinExistence type="predicted"/>
<protein>
    <submittedName>
        <fullName evidence="3">DUF2059 domain-containing protein</fullName>
    </submittedName>
</protein>
<dbReference type="EMBL" id="CP081295">
    <property type="protein sequence ID" value="QZD90351.1"/>
    <property type="molecule type" value="Genomic_DNA"/>
</dbReference>
<feature type="domain" description="DUF2059" evidence="2">
    <location>
        <begin position="106"/>
        <end position="139"/>
    </location>
</feature>
<evidence type="ECO:0000313" key="4">
    <source>
        <dbReference type="Proteomes" id="UP000824281"/>
    </source>
</evidence>
<accession>A0ABX8ZN19</accession>